<proteinExistence type="predicted"/>
<dbReference type="Proteomes" id="UP000779508">
    <property type="component" value="Unassembled WGS sequence"/>
</dbReference>
<evidence type="ECO:0000313" key="1">
    <source>
        <dbReference type="EMBL" id="MBU5676756.1"/>
    </source>
</evidence>
<reference evidence="1 2" key="1">
    <citation type="submission" date="2021-06" db="EMBL/GenBank/DDBJ databases">
        <authorList>
            <person name="Sun Q."/>
            <person name="Li D."/>
        </authorList>
    </citation>
    <scope>NUCLEOTIDE SEQUENCE [LARGE SCALE GENOMIC DNA]</scope>
    <source>
        <strain evidence="1 2">MSJ-5</strain>
    </source>
</reference>
<protein>
    <submittedName>
        <fullName evidence="1">YmfQ family protein</fullName>
    </submittedName>
</protein>
<comment type="caution">
    <text evidence="1">The sequence shown here is derived from an EMBL/GenBank/DDBJ whole genome shotgun (WGS) entry which is preliminary data.</text>
</comment>
<gene>
    <name evidence="1" type="ORF">KQI88_10025</name>
</gene>
<name>A0ABS6G5V6_9FIRM</name>
<evidence type="ECO:0000313" key="2">
    <source>
        <dbReference type="Proteomes" id="UP000779508"/>
    </source>
</evidence>
<dbReference type="InterPro" id="IPR018755">
    <property type="entry name" value="Phage_Mu_Gp48"/>
</dbReference>
<dbReference type="RefSeq" id="WP_216416889.1">
    <property type="nucleotide sequence ID" value="NZ_JAHLQK010000003.1"/>
</dbReference>
<organism evidence="1 2">
    <name type="scientific">Alkaliphilus flagellatus</name>
    <dbReference type="NCBI Taxonomy" id="2841507"/>
    <lineage>
        <taxon>Bacteria</taxon>
        <taxon>Bacillati</taxon>
        <taxon>Bacillota</taxon>
        <taxon>Clostridia</taxon>
        <taxon>Peptostreptococcales</taxon>
        <taxon>Natronincolaceae</taxon>
        <taxon>Alkaliphilus</taxon>
    </lineage>
</organism>
<keyword evidence="2" id="KW-1185">Reference proteome</keyword>
<sequence length="223" mass="25764">MIQREIDIASYLPKIIKEIKEFQEISKAENPEISLIWNNIQNIFDDQFVNIATVNGIKRWEKILKIVPKVNHTLEDRASIIVTRLNEQLPYTYGILKQLLNQLCGTDGYDLNINYNQYEVSIFAGLKSKNRLREITDLTKKVLPANINIIIGLKINSDFKLNTYIQKYEVPYSICGTFLCGTKPYIQTSGTYFSTQLNINTNKTNTSQRYFMTGTFKSKEAKL</sequence>
<dbReference type="EMBL" id="JAHLQK010000003">
    <property type="protein sequence ID" value="MBU5676756.1"/>
    <property type="molecule type" value="Genomic_DNA"/>
</dbReference>
<dbReference type="Pfam" id="PF10076">
    <property type="entry name" value="Phage_Mu_Gp48"/>
    <property type="match status" value="1"/>
</dbReference>
<accession>A0ABS6G5V6</accession>